<dbReference type="AlphaFoldDB" id="A0A0G1MG74"/>
<accession>A0A0G1MG74</accession>
<gene>
    <name evidence="2" type="ORF">UX10_C0012G0008</name>
</gene>
<evidence type="ECO:0000313" key="3">
    <source>
        <dbReference type="Proteomes" id="UP000033999"/>
    </source>
</evidence>
<dbReference type="EMBL" id="LCKX01000012">
    <property type="protein sequence ID" value="KKU07326.1"/>
    <property type="molecule type" value="Genomic_DNA"/>
</dbReference>
<sequence length="89" mass="10461">MVYLNHNLDVLYLICMRLNTNLKSLLWDVDAKKLDAKKHADFLIARIADKGGMKELQWLKKKFGKNKIRSVVKKSRNVSRKTKVFWSVI</sequence>
<evidence type="ECO:0000313" key="2">
    <source>
        <dbReference type="EMBL" id="KKU07326.1"/>
    </source>
</evidence>
<comment type="caution">
    <text evidence="2">The sequence shown here is derived from an EMBL/GenBank/DDBJ whole genome shotgun (WGS) entry which is preliminary data.</text>
</comment>
<dbReference type="Pfam" id="PF21956">
    <property type="entry name" value="DUF6922"/>
    <property type="match status" value="1"/>
</dbReference>
<reference evidence="2 3" key="1">
    <citation type="journal article" date="2015" name="Nature">
        <title>rRNA introns, odd ribosomes, and small enigmatic genomes across a large radiation of phyla.</title>
        <authorList>
            <person name="Brown C.T."/>
            <person name="Hug L.A."/>
            <person name="Thomas B.C."/>
            <person name="Sharon I."/>
            <person name="Castelle C.J."/>
            <person name="Singh A."/>
            <person name="Wilkins M.J."/>
            <person name="Williams K.H."/>
            <person name="Banfield J.F."/>
        </authorList>
    </citation>
    <scope>NUCLEOTIDE SEQUENCE [LARGE SCALE GENOMIC DNA]</scope>
</reference>
<dbReference type="Proteomes" id="UP000033999">
    <property type="component" value="Unassembled WGS sequence"/>
</dbReference>
<proteinExistence type="predicted"/>
<protein>
    <recommendedName>
        <fullName evidence="1">DUF6922 domain-containing protein</fullName>
    </recommendedName>
</protein>
<organism evidence="2 3">
    <name type="scientific">Candidatus Magasanikbacteria bacterium GW2011_GWA2_45_39</name>
    <dbReference type="NCBI Taxonomy" id="1619041"/>
    <lineage>
        <taxon>Bacteria</taxon>
        <taxon>Candidatus Magasanikiibacteriota</taxon>
    </lineage>
</organism>
<feature type="domain" description="DUF6922" evidence="1">
    <location>
        <begin position="23"/>
        <end position="72"/>
    </location>
</feature>
<name>A0A0G1MG74_9BACT</name>
<dbReference type="InterPro" id="IPR053830">
    <property type="entry name" value="DUF6922"/>
</dbReference>
<evidence type="ECO:0000259" key="1">
    <source>
        <dbReference type="Pfam" id="PF21956"/>
    </source>
</evidence>